<dbReference type="HOGENOM" id="CLU_3003148_0_0_2"/>
<sequence>MVIVNYSYPRYIAVMDDSIIAKNFSNARKIQVSPNDINQILLSLISTIRAGMRHSN</sequence>
<name>L0L3B8_METHD</name>
<keyword evidence="1" id="KW-0614">Plasmid</keyword>
<accession>L0L3B8</accession>
<proteinExistence type="predicted"/>
<keyword evidence="2" id="KW-1185">Reference proteome</keyword>
<dbReference type="AlphaFoldDB" id="L0L3B8"/>
<organism evidence="1 2">
    <name type="scientific">Methanomethylovorans hollandica (strain DSM 15978 / NBRC 107637 / DMS1)</name>
    <dbReference type="NCBI Taxonomy" id="867904"/>
    <lineage>
        <taxon>Archaea</taxon>
        <taxon>Methanobacteriati</taxon>
        <taxon>Methanobacteriota</taxon>
        <taxon>Stenosarchaea group</taxon>
        <taxon>Methanomicrobia</taxon>
        <taxon>Methanosarcinales</taxon>
        <taxon>Methanosarcinaceae</taxon>
        <taxon>Methanomethylovorans</taxon>
    </lineage>
</organism>
<gene>
    <name evidence="1" type="ordered locus">Metho_2669</name>
</gene>
<evidence type="ECO:0000313" key="1">
    <source>
        <dbReference type="EMBL" id="AGB50799.1"/>
    </source>
</evidence>
<protein>
    <submittedName>
        <fullName evidence="1">Uncharacterized protein</fullName>
    </submittedName>
</protein>
<dbReference type="Proteomes" id="UP000010866">
    <property type="component" value="Plasmid pMETHO01"/>
</dbReference>
<reference evidence="2" key="1">
    <citation type="submission" date="2012-02" db="EMBL/GenBank/DDBJ databases">
        <title>Complete sequence of plasmid of Methanomethylovorans hollandica DSM 15978.</title>
        <authorList>
            <person name="Lucas S."/>
            <person name="Copeland A."/>
            <person name="Lapidus A."/>
            <person name="Glavina del Rio T."/>
            <person name="Dalin E."/>
            <person name="Tice H."/>
            <person name="Bruce D."/>
            <person name="Goodwin L."/>
            <person name="Pitluck S."/>
            <person name="Peters L."/>
            <person name="Mikhailova N."/>
            <person name="Held B."/>
            <person name="Kyrpides N."/>
            <person name="Mavromatis K."/>
            <person name="Ivanova N."/>
            <person name="Brettin T."/>
            <person name="Detter J.C."/>
            <person name="Han C."/>
            <person name="Larimer F."/>
            <person name="Land M."/>
            <person name="Hauser L."/>
            <person name="Markowitz V."/>
            <person name="Cheng J.-F."/>
            <person name="Hugenholtz P."/>
            <person name="Woyke T."/>
            <person name="Wu D."/>
            <person name="Spring S."/>
            <person name="Schroeder M."/>
            <person name="Brambilla E."/>
            <person name="Klenk H.-P."/>
            <person name="Eisen J.A."/>
        </authorList>
    </citation>
    <scope>NUCLEOTIDE SEQUENCE [LARGE SCALE GENOMIC DNA]</scope>
    <source>
        <strain evidence="2">DSM 15978 / NBRC 107637 / DMS1</strain>
        <plasmid evidence="2">Plasmid pMETHO01</plasmid>
    </source>
</reference>
<geneLocation type="plasmid" evidence="1 2">
    <name>pMETHO01</name>
</geneLocation>
<dbReference type="EMBL" id="CP003363">
    <property type="protein sequence ID" value="AGB50799.1"/>
    <property type="molecule type" value="Genomic_DNA"/>
</dbReference>
<evidence type="ECO:0000313" key="2">
    <source>
        <dbReference type="Proteomes" id="UP000010866"/>
    </source>
</evidence>
<dbReference type="KEGG" id="mhz:Metho_2669"/>